<comment type="subcellular location">
    <subcellularLocation>
        <location evidence="17">Postsynaptic cell membrane</location>
        <topology evidence="17">Multi-pass membrane protein</topology>
    </subcellularLocation>
</comment>
<keyword evidence="10 21" id="KW-0472">Membrane</keyword>
<evidence type="ECO:0000256" key="17">
    <source>
        <dbReference type="ARBA" id="ARBA00034104"/>
    </source>
</evidence>
<evidence type="ECO:0000256" key="16">
    <source>
        <dbReference type="ARBA" id="ARBA00023303"/>
    </source>
</evidence>
<keyword evidence="11" id="KW-1015">Disulfide bond</keyword>
<evidence type="ECO:0000256" key="7">
    <source>
        <dbReference type="ARBA" id="ARBA00022989"/>
    </source>
</evidence>
<keyword evidence="7 21" id="KW-1133">Transmembrane helix</keyword>
<dbReference type="PRINTS" id="PR00252">
    <property type="entry name" value="NRIONCHANNEL"/>
</dbReference>
<comment type="catalytic activity">
    <reaction evidence="20">
        <text>Ca(2+)(in) = Ca(2+)(out)</text>
        <dbReference type="Rhea" id="RHEA:29671"/>
        <dbReference type="ChEBI" id="CHEBI:29108"/>
    </reaction>
</comment>
<evidence type="ECO:0000259" key="24">
    <source>
        <dbReference type="Pfam" id="PF02932"/>
    </source>
</evidence>
<dbReference type="InterPro" id="IPR018000">
    <property type="entry name" value="Neurotransmitter_ion_chnl_CS"/>
</dbReference>
<accession>A0A8D3C618</accession>
<evidence type="ECO:0000256" key="14">
    <source>
        <dbReference type="ARBA" id="ARBA00023257"/>
    </source>
</evidence>
<comment type="catalytic activity">
    <reaction evidence="19">
        <text>Na(+)(in) = Na(+)(out)</text>
        <dbReference type="Rhea" id="RHEA:34963"/>
        <dbReference type="ChEBI" id="CHEBI:29101"/>
    </reaction>
</comment>
<evidence type="ECO:0000256" key="20">
    <source>
        <dbReference type="ARBA" id="ARBA00036634"/>
    </source>
</evidence>
<keyword evidence="16 21" id="KW-0407">Ion channel</keyword>
<gene>
    <name evidence="25" type="primary">LOC118317544</name>
</gene>
<dbReference type="InterPro" id="IPR036734">
    <property type="entry name" value="Neur_chan_lig-bd_sf"/>
</dbReference>
<dbReference type="PROSITE" id="PS00236">
    <property type="entry name" value="NEUROTR_ION_CHANNEL"/>
    <property type="match status" value="1"/>
</dbReference>
<dbReference type="InterPro" id="IPR006202">
    <property type="entry name" value="Neur_chan_lig-bd"/>
</dbReference>
<dbReference type="FunFam" id="1.20.58.390:FF:000014">
    <property type="entry name" value="Neuronal nicotinic acetylcholine receptor alpha4 subunit"/>
    <property type="match status" value="1"/>
</dbReference>
<evidence type="ECO:0000313" key="25">
    <source>
        <dbReference type="Ensembl" id="ENSSMAP00000042726.1"/>
    </source>
</evidence>
<evidence type="ECO:0000256" key="13">
    <source>
        <dbReference type="ARBA" id="ARBA00023180"/>
    </source>
</evidence>
<evidence type="ECO:0000256" key="5">
    <source>
        <dbReference type="ARBA" id="ARBA00022692"/>
    </source>
</evidence>
<dbReference type="FunFam" id="1.20.58.390:FF:000001">
    <property type="entry name" value="Neuronal nicotinic acetylcholine receptor subunit 3"/>
    <property type="match status" value="1"/>
</dbReference>
<evidence type="ECO:0000256" key="4">
    <source>
        <dbReference type="ARBA" id="ARBA00022475"/>
    </source>
</evidence>
<dbReference type="PRINTS" id="PR00254">
    <property type="entry name" value="NICOTINICR"/>
</dbReference>
<evidence type="ECO:0000256" key="6">
    <source>
        <dbReference type="ARBA" id="ARBA00022729"/>
    </source>
</evidence>
<keyword evidence="6" id="KW-0732">Signal</keyword>
<feature type="transmembrane region" description="Helical" evidence="21">
    <location>
        <begin position="272"/>
        <end position="294"/>
    </location>
</feature>
<dbReference type="Pfam" id="PF02932">
    <property type="entry name" value="Neur_chan_memb"/>
    <property type="match status" value="1"/>
</dbReference>
<evidence type="ECO:0000256" key="12">
    <source>
        <dbReference type="ARBA" id="ARBA00023170"/>
    </source>
</evidence>
<evidence type="ECO:0000256" key="9">
    <source>
        <dbReference type="ARBA" id="ARBA00023065"/>
    </source>
</evidence>
<dbReference type="PANTHER" id="PTHR18945">
    <property type="entry name" value="NEUROTRANSMITTER GATED ION CHANNEL"/>
    <property type="match status" value="1"/>
</dbReference>
<dbReference type="Proteomes" id="UP000694558">
    <property type="component" value="Chromosome 11"/>
</dbReference>
<keyword evidence="8" id="KW-0770">Synapse</keyword>
<sequence length="500" mass="57292">MKAQEAVSKLSQFVFNFLFASSVCSQVGPRAHAEERLLQDLFVRYNKLSRPVQNTSDTVLVHFGLSIAQLIDVDEKNQMMTTNVWVKQEWNDYKLRWNPEEYENVTSIRIPSEIIWRPDIVLYNNADGDFAVTHLTKAHLFHDGRIKWMPPAIYKSSCSIDVTFFPFDQQSCKMKFGSWTYDRAKIDLINVASDVDQMDYWESGEWVIINAVGKYNTKKYECCTEIYADITYYFIIRRLPLFYTINLIIPCLLISCLTVLVFYLPSQCGEKITLCISVLLSLTVFLLLITEIIPSTSLVIPLIGEYLLFTMVFVTLSIVITVFVLNVHHRSPQTHSMPQWVRRVFLDLVPRVLFMKRPPGTAFWIGLETGLRQMGQVEDTLPKTSSESPSILVRSPSPTSTPLHTEENHPLKANICSESPKNAGKQEKIVATISPAMQRAIEGVQYIADHLRAEDEDFSVKEDWKYVAMVIDRIFLWMFVLVCILGSVGLFLPPWLAGMI</sequence>
<dbReference type="GeneTree" id="ENSGT00940000159329"/>
<dbReference type="GO" id="GO:0045211">
    <property type="term" value="C:postsynaptic membrane"/>
    <property type="evidence" value="ECO:0007669"/>
    <property type="project" value="UniProtKB-SubCell"/>
</dbReference>
<keyword evidence="13" id="KW-0325">Glycoprotein</keyword>
<feature type="transmembrane region" description="Helical" evidence="21">
    <location>
        <begin position="306"/>
        <end position="327"/>
    </location>
</feature>
<evidence type="ECO:0000256" key="11">
    <source>
        <dbReference type="ARBA" id="ARBA00023157"/>
    </source>
</evidence>
<evidence type="ECO:0000313" key="26">
    <source>
        <dbReference type="Proteomes" id="UP000694558"/>
    </source>
</evidence>
<evidence type="ECO:0000256" key="21">
    <source>
        <dbReference type="RuleBase" id="RU000687"/>
    </source>
</evidence>
<keyword evidence="4" id="KW-1003">Cell membrane</keyword>
<dbReference type="InterPro" id="IPR036719">
    <property type="entry name" value="Neuro-gated_channel_TM_sf"/>
</dbReference>
<feature type="region of interest" description="Disordered" evidence="22">
    <location>
        <begin position="380"/>
        <end position="407"/>
    </location>
</feature>
<keyword evidence="12" id="KW-0675">Receptor</keyword>
<dbReference type="Ensembl" id="ENSSMAT00000050339.1">
    <property type="protein sequence ID" value="ENSSMAP00000042726.1"/>
    <property type="gene ID" value="ENSSMAG00000006668.2"/>
</dbReference>
<evidence type="ECO:0000256" key="1">
    <source>
        <dbReference type="ARBA" id="ARBA00003328"/>
    </source>
</evidence>
<reference evidence="25" key="2">
    <citation type="submission" date="2025-08" db="UniProtKB">
        <authorList>
            <consortium name="Ensembl"/>
        </authorList>
    </citation>
    <scope>IDENTIFICATION</scope>
</reference>
<feature type="transmembrane region" description="Helical" evidence="21">
    <location>
        <begin position="241"/>
        <end position="265"/>
    </location>
</feature>
<dbReference type="Gene3D" id="1.20.58.390">
    <property type="entry name" value="Neurotransmitter-gated ion-channel transmembrane domain"/>
    <property type="match status" value="2"/>
</dbReference>
<evidence type="ECO:0000256" key="19">
    <source>
        <dbReference type="ARBA" id="ARBA00036239"/>
    </source>
</evidence>
<evidence type="ECO:0000256" key="3">
    <source>
        <dbReference type="ARBA" id="ARBA00022448"/>
    </source>
</evidence>
<dbReference type="SUPFAM" id="SSF90112">
    <property type="entry name" value="Neurotransmitter-gated ion-channel transmembrane pore"/>
    <property type="match status" value="1"/>
</dbReference>
<evidence type="ECO:0000256" key="2">
    <source>
        <dbReference type="ARBA" id="ARBA00009237"/>
    </source>
</evidence>
<name>A0A8D3C618_SCOMX</name>
<dbReference type="FunFam" id="2.70.170.10:FF:000005">
    <property type="entry name" value="Neuronal nicotinic acetylcholine receptor alpha4 subunit"/>
    <property type="match status" value="1"/>
</dbReference>
<evidence type="ECO:0000256" key="10">
    <source>
        <dbReference type="ARBA" id="ARBA00023136"/>
    </source>
</evidence>
<evidence type="ECO:0000256" key="22">
    <source>
        <dbReference type="SAM" id="MobiDB-lite"/>
    </source>
</evidence>
<evidence type="ECO:0000256" key="15">
    <source>
        <dbReference type="ARBA" id="ARBA00023286"/>
    </source>
</evidence>
<dbReference type="NCBIfam" id="TIGR00860">
    <property type="entry name" value="LIC"/>
    <property type="match status" value="1"/>
</dbReference>
<comment type="similarity">
    <text evidence="2">Belongs to the ligand-gated ion channel (TC 1.A.9) family. Acetylcholine receptor (TC 1.A.9.1) subfamily.</text>
</comment>
<dbReference type="InterPro" id="IPR002394">
    <property type="entry name" value="Nicotinic_acetylcholine_rcpt"/>
</dbReference>
<dbReference type="InterPro" id="IPR038050">
    <property type="entry name" value="Neuro_actylchol_rec"/>
</dbReference>
<protein>
    <recommendedName>
        <fullName evidence="27">Neuronal acetylcholine receptor subunit alpha-2-like</fullName>
    </recommendedName>
</protein>
<evidence type="ECO:0000259" key="23">
    <source>
        <dbReference type="Pfam" id="PF02931"/>
    </source>
</evidence>
<feature type="domain" description="Neurotransmitter-gated ion-channel ligand-binding" evidence="23">
    <location>
        <begin position="34"/>
        <end position="239"/>
    </location>
</feature>
<feature type="domain" description="Neurotransmitter-gated ion-channel transmembrane" evidence="24">
    <location>
        <begin position="247"/>
        <end position="491"/>
    </location>
</feature>
<dbReference type="Gene3D" id="2.70.170.10">
    <property type="entry name" value="Neurotransmitter-gated ion-channel ligand-binding domain"/>
    <property type="match status" value="1"/>
</dbReference>
<feature type="transmembrane region" description="Helical" evidence="21">
    <location>
        <begin position="474"/>
        <end position="496"/>
    </location>
</feature>
<dbReference type="GO" id="GO:0022848">
    <property type="term" value="F:acetylcholine-gated monoatomic cation-selective channel activity"/>
    <property type="evidence" value="ECO:0007669"/>
    <property type="project" value="InterPro"/>
</dbReference>
<dbReference type="CDD" id="cd19064">
    <property type="entry name" value="LGIC_TM_nAChR"/>
    <property type="match status" value="1"/>
</dbReference>
<keyword evidence="9 21" id="KW-0406">Ion transport</keyword>
<keyword evidence="5 21" id="KW-0812">Transmembrane</keyword>
<evidence type="ECO:0000256" key="18">
    <source>
        <dbReference type="ARBA" id="ARBA00034430"/>
    </source>
</evidence>
<keyword evidence="3 21" id="KW-0813">Transport</keyword>
<dbReference type="AlphaFoldDB" id="A0A8D3C618"/>
<proteinExistence type="inferred from homology"/>
<dbReference type="InterPro" id="IPR006201">
    <property type="entry name" value="Neur_channel"/>
</dbReference>
<keyword evidence="14" id="KW-0628">Postsynaptic cell membrane</keyword>
<evidence type="ECO:0000256" key="8">
    <source>
        <dbReference type="ARBA" id="ARBA00023018"/>
    </source>
</evidence>
<organism evidence="25 26">
    <name type="scientific">Scophthalmus maximus</name>
    <name type="common">Turbot</name>
    <name type="synonym">Psetta maxima</name>
    <dbReference type="NCBI Taxonomy" id="52904"/>
    <lineage>
        <taxon>Eukaryota</taxon>
        <taxon>Metazoa</taxon>
        <taxon>Chordata</taxon>
        <taxon>Craniata</taxon>
        <taxon>Vertebrata</taxon>
        <taxon>Euteleostomi</taxon>
        <taxon>Actinopterygii</taxon>
        <taxon>Neopterygii</taxon>
        <taxon>Teleostei</taxon>
        <taxon>Neoteleostei</taxon>
        <taxon>Acanthomorphata</taxon>
        <taxon>Carangaria</taxon>
        <taxon>Pleuronectiformes</taxon>
        <taxon>Pleuronectoidei</taxon>
        <taxon>Scophthalmidae</taxon>
        <taxon>Scophthalmus</taxon>
    </lineage>
</organism>
<dbReference type="SUPFAM" id="SSF63712">
    <property type="entry name" value="Nicotinic receptor ligand binding domain-like"/>
    <property type="match status" value="1"/>
</dbReference>
<dbReference type="InterPro" id="IPR006029">
    <property type="entry name" value="Neurotrans-gated_channel_TM"/>
</dbReference>
<reference evidence="25" key="1">
    <citation type="submission" date="2023-05" db="EMBL/GenBank/DDBJ databases">
        <title>High-quality long-read genome of Scophthalmus maximus.</title>
        <authorList>
            <person name="Lien S."/>
            <person name="Martinez P."/>
        </authorList>
    </citation>
    <scope>NUCLEOTIDE SEQUENCE [LARGE SCALE GENOMIC DNA]</scope>
</reference>
<evidence type="ECO:0008006" key="27">
    <source>
        <dbReference type="Google" id="ProtNLM"/>
    </source>
</evidence>
<dbReference type="Pfam" id="PF02931">
    <property type="entry name" value="Neur_chan_LBD"/>
    <property type="match status" value="1"/>
</dbReference>
<comment type="catalytic activity">
    <reaction evidence="18">
        <text>K(+)(in) = K(+)(out)</text>
        <dbReference type="Rhea" id="RHEA:29463"/>
        <dbReference type="ChEBI" id="CHEBI:29103"/>
    </reaction>
</comment>
<dbReference type="GO" id="GO:0004888">
    <property type="term" value="F:transmembrane signaling receptor activity"/>
    <property type="evidence" value="ECO:0007669"/>
    <property type="project" value="InterPro"/>
</dbReference>
<comment type="function">
    <text evidence="1">After binding acetylcholine, the AChR responds by an extensive change in conformation that affects all subunits and leads to opening of an ion-conducting channel across the plasma membrane.</text>
</comment>
<keyword evidence="15" id="KW-1071">Ligand-gated ion channel</keyword>